<dbReference type="PROSITE" id="PS51186">
    <property type="entry name" value="GNAT"/>
    <property type="match status" value="1"/>
</dbReference>
<dbReference type="PANTHER" id="PTHR43415">
    <property type="entry name" value="SPERMIDINE N(1)-ACETYLTRANSFERASE"/>
    <property type="match status" value="1"/>
</dbReference>
<dbReference type="CDD" id="cd04301">
    <property type="entry name" value="NAT_SF"/>
    <property type="match status" value="1"/>
</dbReference>
<reference evidence="2 3" key="1">
    <citation type="submission" date="2006-02" db="EMBL/GenBank/DDBJ databases">
        <authorList>
            <person name="Moran M.A."/>
            <person name="Kjelleberg S."/>
            <person name="Egan S."/>
            <person name="Saunders N."/>
            <person name="Thomas T."/>
            <person name="Ferriera S."/>
            <person name="Johnson J."/>
            <person name="Kravitz S."/>
            <person name="Halpern A."/>
            <person name="Remington K."/>
            <person name="Beeson K."/>
            <person name="Tran B."/>
            <person name="Rogers Y.-H."/>
            <person name="Friedman R."/>
            <person name="Venter J.C."/>
        </authorList>
    </citation>
    <scope>NUCLEOTIDE SEQUENCE [LARGE SCALE GENOMIC DNA]</scope>
    <source>
        <strain evidence="2 3">D2</strain>
    </source>
</reference>
<dbReference type="PANTHER" id="PTHR43415:SF3">
    <property type="entry name" value="GNAT-FAMILY ACETYLTRANSFERASE"/>
    <property type="match status" value="1"/>
</dbReference>
<sequence>MTIHIRHSTANDAVAVFSIISQKSCYSNTLQHPLSSIEKWTKRLSQLPDNCISIVAEKNGHVVGQLGAENFSNPRRRHACNIGMIVCESARGQGVGDALLSAFIDLACNWMGIKRIELEVYTDNAAALALYKKHGFTIEGTAKNYALKDGILVDAYLMAKCI</sequence>
<dbReference type="RefSeq" id="WP_009837136.1">
    <property type="nucleotide sequence ID" value="NZ_AAOH01000002.1"/>
</dbReference>
<dbReference type="STRING" id="87626.PTD2_10614"/>
<feature type="domain" description="N-acetyltransferase" evidence="1">
    <location>
        <begin position="3"/>
        <end position="162"/>
    </location>
</feature>
<keyword evidence="3" id="KW-1185">Reference proteome</keyword>
<dbReference type="AlphaFoldDB" id="A4C5K7"/>
<accession>A4C5K7</accession>
<keyword evidence="2" id="KW-0808">Transferase</keyword>
<dbReference type="GO" id="GO:0016747">
    <property type="term" value="F:acyltransferase activity, transferring groups other than amino-acyl groups"/>
    <property type="evidence" value="ECO:0007669"/>
    <property type="project" value="InterPro"/>
</dbReference>
<dbReference type="EMBL" id="AAOH01000002">
    <property type="protein sequence ID" value="EAR29261.1"/>
    <property type="molecule type" value="Genomic_DNA"/>
</dbReference>
<evidence type="ECO:0000259" key="1">
    <source>
        <dbReference type="PROSITE" id="PS51186"/>
    </source>
</evidence>
<proteinExistence type="predicted"/>
<dbReference type="Gene3D" id="3.40.630.30">
    <property type="match status" value="1"/>
</dbReference>
<protein>
    <submittedName>
        <fullName evidence="2">GCN5-related N-acetyltransferase</fullName>
    </submittedName>
</protein>
<organism evidence="2 3">
    <name type="scientific">Pseudoalteromonas tunicata D2</name>
    <dbReference type="NCBI Taxonomy" id="87626"/>
    <lineage>
        <taxon>Bacteria</taxon>
        <taxon>Pseudomonadati</taxon>
        <taxon>Pseudomonadota</taxon>
        <taxon>Gammaproteobacteria</taxon>
        <taxon>Alteromonadales</taxon>
        <taxon>Pseudoalteromonadaceae</taxon>
        <taxon>Pseudoalteromonas</taxon>
    </lineage>
</organism>
<name>A4C5K7_9GAMM</name>
<dbReference type="Proteomes" id="UP000006201">
    <property type="component" value="Unassembled WGS sequence"/>
</dbReference>
<dbReference type="Pfam" id="PF00583">
    <property type="entry name" value="Acetyltransf_1"/>
    <property type="match status" value="1"/>
</dbReference>
<dbReference type="OrthoDB" id="273614at2"/>
<dbReference type="SUPFAM" id="SSF55729">
    <property type="entry name" value="Acyl-CoA N-acyltransferases (Nat)"/>
    <property type="match status" value="1"/>
</dbReference>
<dbReference type="eggNOG" id="COG0456">
    <property type="taxonomic scope" value="Bacteria"/>
</dbReference>
<gene>
    <name evidence="2" type="ORF">PTD2_10614</name>
</gene>
<evidence type="ECO:0000313" key="2">
    <source>
        <dbReference type="EMBL" id="EAR29261.1"/>
    </source>
</evidence>
<dbReference type="InterPro" id="IPR000182">
    <property type="entry name" value="GNAT_dom"/>
</dbReference>
<comment type="caution">
    <text evidence="2">The sequence shown here is derived from an EMBL/GenBank/DDBJ whole genome shotgun (WGS) entry which is preliminary data.</text>
</comment>
<dbReference type="HOGENOM" id="CLU_013985_19_8_6"/>
<dbReference type="InterPro" id="IPR016181">
    <property type="entry name" value="Acyl_CoA_acyltransferase"/>
</dbReference>
<evidence type="ECO:0000313" key="3">
    <source>
        <dbReference type="Proteomes" id="UP000006201"/>
    </source>
</evidence>